<dbReference type="eggNOG" id="COG4849">
    <property type="taxonomic scope" value="Bacteria"/>
</dbReference>
<accession>F5Z425</accession>
<gene>
    <name evidence="1" type="ordered locus">ambt_05295</name>
</gene>
<dbReference type="HOGENOM" id="CLU_103758_0_0_6"/>
<keyword evidence="2" id="KW-1185">Reference proteome</keyword>
<reference evidence="1 2" key="1">
    <citation type="journal article" date="2011" name="J. Bacteriol.">
        <title>Complete genome sequence of the polycyclic aromatic hydrocarbon-degrading bacterium Alteromonas sp. strain SN2.</title>
        <authorList>
            <person name="Jin H.M."/>
            <person name="Jeong H."/>
            <person name="Moon E.J."/>
            <person name="Math R.K."/>
            <person name="Lee K."/>
            <person name="Kim H.J."/>
            <person name="Jeon C.O."/>
            <person name="Oh T.K."/>
            <person name="Kim J.F."/>
        </authorList>
    </citation>
    <scope>NUCLEOTIDE SEQUENCE [LARGE SCALE GENOMIC DNA]</scope>
    <source>
        <strain evidence="2">JCM 17741 / KACC 18427 / KCTC 11700BP / SN2</strain>
    </source>
</reference>
<evidence type="ECO:0008006" key="3">
    <source>
        <dbReference type="Google" id="ProtNLM"/>
    </source>
</evidence>
<proteinExistence type="predicted"/>
<evidence type="ECO:0000313" key="1">
    <source>
        <dbReference type="EMBL" id="AEF02607.1"/>
    </source>
</evidence>
<dbReference type="Proteomes" id="UP000000683">
    <property type="component" value="Chromosome"/>
</dbReference>
<organism evidence="1 2">
    <name type="scientific">Alteromonas naphthalenivorans</name>
    <dbReference type="NCBI Taxonomy" id="715451"/>
    <lineage>
        <taxon>Bacteria</taxon>
        <taxon>Pseudomonadati</taxon>
        <taxon>Pseudomonadota</taxon>
        <taxon>Gammaproteobacteria</taxon>
        <taxon>Alteromonadales</taxon>
        <taxon>Alteromonadaceae</taxon>
        <taxon>Alteromonas/Salinimonas group</taxon>
        <taxon>Alteromonas</taxon>
    </lineage>
</organism>
<evidence type="ECO:0000313" key="2">
    <source>
        <dbReference type="Proteomes" id="UP000000683"/>
    </source>
</evidence>
<sequence length="233" mass="25896">MQATEHEAMLMAVASMLDEGFLREITFVGGATVSLHLDNAQPIDISSTKDVDFIVSVAGYSGYDELSANLRGRGFKNYIPQGDENVPLCRFVCGDICVDVMPDDGQVLGFSNEWFKACQKHNIDYQLPNGVTIRIAETKYLLATKLVAFASRGEDMLSSKDAEDIVLLVNGKDSLVDEVVEGPEDLKIFIQDAMYKFIQNSDFEYVLSSNLQNEEVERQELILSKFNTLAGQE</sequence>
<dbReference type="AlphaFoldDB" id="F5Z425"/>
<dbReference type="EMBL" id="CP002339">
    <property type="protein sequence ID" value="AEF02607.1"/>
    <property type="molecule type" value="Genomic_DNA"/>
</dbReference>
<dbReference type="KEGG" id="alt:ambt_05295"/>
<name>F5Z425_ALTNA</name>
<protein>
    <recommendedName>
        <fullName evidence="3">Nucleotidyl transferase AbiEii toxin, Type IV TA system</fullName>
    </recommendedName>
</protein>